<dbReference type="AlphaFoldDB" id="A0ABD1Y2G8"/>
<comment type="caution">
    <text evidence="1">The sequence shown here is derived from an EMBL/GenBank/DDBJ whole genome shotgun (WGS) entry which is preliminary data.</text>
</comment>
<name>A0ABD1Y2G8_9MARC</name>
<accession>A0ABD1Y2G8</accession>
<dbReference type="EMBL" id="JBHFFA010000006">
    <property type="protein sequence ID" value="KAL2620940.1"/>
    <property type="molecule type" value="Genomic_DNA"/>
</dbReference>
<evidence type="ECO:0000313" key="1">
    <source>
        <dbReference type="EMBL" id="KAL2620940.1"/>
    </source>
</evidence>
<gene>
    <name evidence="1" type="ORF">R1flu_001145</name>
</gene>
<dbReference type="Proteomes" id="UP001605036">
    <property type="component" value="Unassembled WGS sequence"/>
</dbReference>
<evidence type="ECO:0000313" key="2">
    <source>
        <dbReference type="Proteomes" id="UP001605036"/>
    </source>
</evidence>
<proteinExistence type="predicted"/>
<organism evidence="1 2">
    <name type="scientific">Riccia fluitans</name>
    <dbReference type="NCBI Taxonomy" id="41844"/>
    <lineage>
        <taxon>Eukaryota</taxon>
        <taxon>Viridiplantae</taxon>
        <taxon>Streptophyta</taxon>
        <taxon>Embryophyta</taxon>
        <taxon>Marchantiophyta</taxon>
        <taxon>Marchantiopsida</taxon>
        <taxon>Marchantiidae</taxon>
        <taxon>Marchantiales</taxon>
        <taxon>Ricciaceae</taxon>
        <taxon>Riccia</taxon>
    </lineage>
</organism>
<reference evidence="1 2" key="1">
    <citation type="submission" date="2024-09" db="EMBL/GenBank/DDBJ databases">
        <title>Chromosome-scale assembly of Riccia fluitans.</title>
        <authorList>
            <person name="Paukszto L."/>
            <person name="Sawicki J."/>
            <person name="Karawczyk K."/>
            <person name="Piernik-Szablinska J."/>
            <person name="Szczecinska M."/>
            <person name="Mazdziarz M."/>
        </authorList>
    </citation>
    <scope>NUCLEOTIDE SEQUENCE [LARGE SCALE GENOMIC DNA]</scope>
    <source>
        <strain evidence="1">Rf_01</strain>
        <tissue evidence="1">Aerial parts of the thallus</tissue>
    </source>
</reference>
<protein>
    <submittedName>
        <fullName evidence="1">Uncharacterized protein</fullName>
    </submittedName>
</protein>
<keyword evidence="2" id="KW-1185">Reference proteome</keyword>
<sequence>MRRRKSKQIEIVKLRLTAVQCVDCEILQLEDSSVICMHRSSEELLHSENFEDLRVVVRFFDLISTAVEVFGTFVYLDHWKSVPSASTAGFLGTQFCDDPLIVNLGRCKETQTGDCFGILWMRNLEGGEDVSTFRTTVRSQSCSSRAQIVTPRASRNV</sequence>